<feature type="compositionally biased region" description="Basic and acidic residues" evidence="1">
    <location>
        <begin position="268"/>
        <end position="280"/>
    </location>
</feature>
<feature type="compositionally biased region" description="Low complexity" evidence="1">
    <location>
        <begin position="190"/>
        <end position="200"/>
    </location>
</feature>
<dbReference type="EMBL" id="WNWS01000134">
    <property type="protein sequence ID" value="KAE9978506.1"/>
    <property type="molecule type" value="Genomic_DNA"/>
</dbReference>
<accession>A0A8H3Z3I8</accession>
<proteinExistence type="predicted"/>
<feature type="region of interest" description="Disordered" evidence="1">
    <location>
        <begin position="185"/>
        <end position="303"/>
    </location>
</feature>
<keyword evidence="2" id="KW-1133">Transmembrane helix</keyword>
<evidence type="ECO:0000256" key="2">
    <source>
        <dbReference type="SAM" id="Phobius"/>
    </source>
</evidence>
<comment type="caution">
    <text evidence="3">The sequence shown here is derived from an EMBL/GenBank/DDBJ whole genome shotgun (WGS) entry which is preliminary data.</text>
</comment>
<feature type="region of interest" description="Disordered" evidence="1">
    <location>
        <begin position="60"/>
        <end position="80"/>
    </location>
</feature>
<feature type="transmembrane region" description="Helical" evidence="2">
    <location>
        <begin position="29"/>
        <end position="50"/>
    </location>
</feature>
<reference evidence="3 4" key="1">
    <citation type="submission" date="2018-12" db="EMBL/GenBank/DDBJ databases">
        <title>Venturia inaequalis Genome Resource.</title>
        <authorList>
            <person name="Lichtner F.J."/>
        </authorList>
    </citation>
    <scope>NUCLEOTIDE SEQUENCE [LARGE SCALE GENOMIC DNA]</scope>
    <source>
        <strain evidence="3 4">120213</strain>
    </source>
</reference>
<evidence type="ECO:0000313" key="4">
    <source>
        <dbReference type="Proteomes" id="UP000447873"/>
    </source>
</evidence>
<feature type="compositionally biased region" description="Polar residues" evidence="1">
    <location>
        <begin position="252"/>
        <end position="262"/>
    </location>
</feature>
<feature type="region of interest" description="Disordered" evidence="1">
    <location>
        <begin position="405"/>
        <end position="457"/>
    </location>
</feature>
<protein>
    <submittedName>
        <fullName evidence="3">Uncharacterized protein</fullName>
    </submittedName>
</protein>
<keyword evidence="2" id="KW-0812">Transmembrane</keyword>
<evidence type="ECO:0000313" key="3">
    <source>
        <dbReference type="EMBL" id="KAE9978506.1"/>
    </source>
</evidence>
<sequence>MAPLPMTRHHSRSPLSPSDSGPATLGTTALITGVVVGSVVTLISICAWIVRRGRLRRLKKEVEEDGQREKEHRQTKEATWRRDGLLAEQKPIWEGDFHEEDIPYDRLTAYKHEFFSLPPEDREAMVPVSLRRKWDDAATMGPEDSVSTFRAHAGGLDRETKEGCRRYVMEKWWEDYGRHAVLAQVDSEEGSSGSQSNNFSPRSNLMPPTLHQKYVDNVDLGERPSRSQSNNFSPRSNLMSPTRILDLEKRPSGSQRNNSNPHSIPKSPPRDQRYVGKVELRGQSPRNPPYGYQSPPTPAHSIRSNPRALVPQPGLINSTSRIPNIQVYSPDHEIQDHDDRYGTSGTETTKNTGFLEAPRATRSRKAVSVAPSDFTMGSEWEMPVGYEHVYNNRLSTFTDAETVLSHDEYRGDAERNQAERRRMQQQEERDQEAREHEEELGDNGMKERLEMARTYGR</sequence>
<evidence type="ECO:0000256" key="1">
    <source>
        <dbReference type="SAM" id="MobiDB-lite"/>
    </source>
</evidence>
<name>A0A8H3Z3I8_VENIN</name>
<organism evidence="3 4">
    <name type="scientific">Venturia inaequalis</name>
    <name type="common">Apple scab fungus</name>
    <dbReference type="NCBI Taxonomy" id="5025"/>
    <lineage>
        <taxon>Eukaryota</taxon>
        <taxon>Fungi</taxon>
        <taxon>Dikarya</taxon>
        <taxon>Ascomycota</taxon>
        <taxon>Pezizomycotina</taxon>
        <taxon>Dothideomycetes</taxon>
        <taxon>Pleosporomycetidae</taxon>
        <taxon>Venturiales</taxon>
        <taxon>Venturiaceae</taxon>
        <taxon>Venturia</taxon>
    </lineage>
</organism>
<gene>
    <name evidence="3" type="ORF">EG328_001416</name>
</gene>
<feature type="compositionally biased region" description="Basic and acidic residues" evidence="1">
    <location>
        <begin position="213"/>
        <end position="225"/>
    </location>
</feature>
<dbReference type="Proteomes" id="UP000447873">
    <property type="component" value="Unassembled WGS sequence"/>
</dbReference>
<feature type="region of interest" description="Disordered" evidence="1">
    <location>
        <begin position="1"/>
        <end position="21"/>
    </location>
</feature>
<feature type="compositionally biased region" description="Basic and acidic residues" evidence="1">
    <location>
        <begin position="405"/>
        <end position="437"/>
    </location>
</feature>
<keyword evidence="2" id="KW-0472">Membrane</keyword>
<feature type="compositionally biased region" description="Polar residues" evidence="1">
    <location>
        <begin position="226"/>
        <end position="240"/>
    </location>
</feature>
<dbReference type="AlphaFoldDB" id="A0A8H3Z3I8"/>